<dbReference type="InterPro" id="IPR008969">
    <property type="entry name" value="CarboxyPept-like_regulatory"/>
</dbReference>
<keyword evidence="6 11" id="KW-0798">TonB box</keyword>
<evidence type="ECO:0000256" key="2">
    <source>
        <dbReference type="ARBA" id="ARBA00022448"/>
    </source>
</evidence>
<keyword evidence="4 10" id="KW-0812">Transmembrane</keyword>
<evidence type="ECO:0000256" key="1">
    <source>
        <dbReference type="ARBA" id="ARBA00004571"/>
    </source>
</evidence>
<keyword evidence="3 10" id="KW-1134">Transmembrane beta strand</keyword>
<evidence type="ECO:0000256" key="7">
    <source>
        <dbReference type="ARBA" id="ARBA00023136"/>
    </source>
</evidence>
<proteinExistence type="inferred from homology"/>
<protein>
    <submittedName>
        <fullName evidence="15">SusC/RagA family TonB-linked outer membrane protein</fullName>
    </submittedName>
</protein>
<dbReference type="InterPro" id="IPR039426">
    <property type="entry name" value="TonB-dep_rcpt-like"/>
</dbReference>
<name>A0A4Y4B0D0_9FLAO</name>
<keyword evidence="16" id="KW-1185">Reference proteome</keyword>
<evidence type="ECO:0000259" key="13">
    <source>
        <dbReference type="Pfam" id="PF00593"/>
    </source>
</evidence>
<comment type="similarity">
    <text evidence="10 11">Belongs to the TonB-dependent receptor family.</text>
</comment>
<dbReference type="InterPro" id="IPR023997">
    <property type="entry name" value="TonB-dep_OMP_SusC/RagA_CS"/>
</dbReference>
<dbReference type="PROSITE" id="PS52016">
    <property type="entry name" value="TONB_DEPENDENT_REC_3"/>
    <property type="match status" value="1"/>
</dbReference>
<keyword evidence="5" id="KW-0732">Signal</keyword>
<dbReference type="EMBL" id="BJNP01000016">
    <property type="protein sequence ID" value="GEC72163.1"/>
    <property type="molecule type" value="Genomic_DNA"/>
</dbReference>
<dbReference type="Pfam" id="PF13715">
    <property type="entry name" value="CarbopepD_reg_2"/>
    <property type="match status" value="1"/>
</dbReference>
<organism evidence="15 16">
    <name type="scientific">Flavobacterium flevense</name>
    <dbReference type="NCBI Taxonomy" id="983"/>
    <lineage>
        <taxon>Bacteria</taxon>
        <taxon>Pseudomonadati</taxon>
        <taxon>Bacteroidota</taxon>
        <taxon>Flavobacteriia</taxon>
        <taxon>Flavobacteriales</taxon>
        <taxon>Flavobacteriaceae</taxon>
        <taxon>Flavobacterium</taxon>
    </lineage>
</organism>
<evidence type="ECO:0000259" key="14">
    <source>
        <dbReference type="Pfam" id="PF07715"/>
    </source>
</evidence>
<evidence type="ECO:0000313" key="16">
    <source>
        <dbReference type="Proteomes" id="UP000316775"/>
    </source>
</evidence>
<evidence type="ECO:0000256" key="10">
    <source>
        <dbReference type="PROSITE-ProRule" id="PRU01360"/>
    </source>
</evidence>
<feature type="transmembrane region" description="Helical" evidence="12">
    <location>
        <begin position="32"/>
        <end position="49"/>
    </location>
</feature>
<dbReference type="InterPro" id="IPR023996">
    <property type="entry name" value="TonB-dep_OMP_SusC/RagA"/>
</dbReference>
<evidence type="ECO:0000256" key="4">
    <source>
        <dbReference type="ARBA" id="ARBA00022692"/>
    </source>
</evidence>
<dbReference type="InterPro" id="IPR036942">
    <property type="entry name" value="Beta-barrel_TonB_sf"/>
</dbReference>
<dbReference type="PANTHER" id="PTHR30069:SF29">
    <property type="entry name" value="HEMOGLOBIN AND HEMOGLOBIN-HAPTOGLOBIN-BINDING PROTEIN 1-RELATED"/>
    <property type="match status" value="1"/>
</dbReference>
<evidence type="ECO:0000256" key="11">
    <source>
        <dbReference type="RuleBase" id="RU003357"/>
    </source>
</evidence>
<dbReference type="Gene3D" id="2.40.170.20">
    <property type="entry name" value="TonB-dependent receptor, beta-barrel domain"/>
    <property type="match status" value="1"/>
</dbReference>
<reference evidence="15 16" key="1">
    <citation type="submission" date="2019-06" db="EMBL/GenBank/DDBJ databases">
        <title>Whole genome shotgun sequence of Flavobacterium flevense NBRC 14960.</title>
        <authorList>
            <person name="Hosoyama A."/>
            <person name="Uohara A."/>
            <person name="Ohji S."/>
            <person name="Ichikawa N."/>
        </authorList>
    </citation>
    <scope>NUCLEOTIDE SEQUENCE [LARGE SCALE GENOMIC DNA]</scope>
    <source>
        <strain evidence="15 16">NBRC 14960</strain>
    </source>
</reference>
<evidence type="ECO:0000256" key="12">
    <source>
        <dbReference type="SAM" id="Phobius"/>
    </source>
</evidence>
<keyword evidence="8" id="KW-0675">Receptor</keyword>
<evidence type="ECO:0000313" key="15">
    <source>
        <dbReference type="EMBL" id="GEC72163.1"/>
    </source>
</evidence>
<dbReference type="InterPro" id="IPR000531">
    <property type="entry name" value="Beta-barrel_TonB"/>
</dbReference>
<keyword evidence="7 10" id="KW-0472">Membrane</keyword>
<evidence type="ECO:0000256" key="9">
    <source>
        <dbReference type="ARBA" id="ARBA00023237"/>
    </source>
</evidence>
<sequence>MFFVGVIFDLLAFLGTNFIIHNKNTNYMKSNYLLIVFLMFSTLVFSQSYDIGGTVKEKKSGLSIPGVNIQIKNSTRGTTTDFDGKFTIKGISSGSVVVFTFIGYKTFEYTVTGTDTNMSIALSEDEKMLDEVVVIGYGSQKRKEVTGAVSTVDSKTLEVLKPVRIEQALQGTVSGVNVTTQSGSPGAALDIRIRGIATNGDAKPLTIIDGYIGELGLLNPNDIETITVLKDAQAAIYGSAAANGVILVTTKMGKKNSKGKIVYNTYAGFQETSRTLPILNATEYALLLNERYANSGNTIPYTNVSGFGKGTNWQDKVLNKGVPIINHDLTFSGGSDKITYSVSGSHLDQEGIVGESKSGFLRNTARVSLGADVTEKLKLKTNVIYTYFNRRTLPENSNASVLLNAVNAPSNLNPYDTSGNFTVFPGGSLGNEMINPLAQIANSYNDYNFKQINGNFGLDYKITSAFVLSSSIGFKTANSESKSFSPILDYGSGKVFNTTRSSVSQNAVNDNNYSFDLFATYTKTIAENHKLVGVVGNTIYKEYGNGLFATGYDVPNNSWDFADISLANGAPPEGTVPVSSYVYDERRLSYFGRLQYDYKGKYLLSAMLRRDASTKFGPGNKVGYFPSVTAGWVISDEGFYGESSIVNFLKLRGSYGIVGNDAIPNNGYISQLTGEGTYVFDGTLINGRASGQIPNPNLKWEEAKKFDVGVDMNLFDNKINIVVDYFIDTRADLLIPGIPVSGISGGQAPGASNPTINAGTVRNEGIEFAVNYSKSFSDDFNMSLGYNVTMLRNNVTYMGTPFIAGGSFGIGQQAPSRMQVGHSIGYFYGLKTNGVFQNQQEVNDAPSQVELGVAASPGDIRYVDVNGDGKISFDDRTDIGDPIPTATMGFNMQFNYKALDFSMHTFASLGNNMVRNYESVAPDANRLNYVLGRWTGEGTSNSIPRVTTAATTNNLFSDYFVEDASYIRIQNIQLGYSLNPNMIEKVGLSKLRLYAGVNNLYTFTKYKGFDPGASNGAPIGGGIDYGFYPIPRTYMLGLNINF</sequence>
<dbReference type="Pfam" id="PF07715">
    <property type="entry name" value="Plug"/>
    <property type="match status" value="1"/>
</dbReference>
<evidence type="ECO:0000256" key="6">
    <source>
        <dbReference type="ARBA" id="ARBA00023077"/>
    </source>
</evidence>
<feature type="domain" description="TonB-dependent receptor plug" evidence="14">
    <location>
        <begin position="142"/>
        <end position="245"/>
    </location>
</feature>
<keyword evidence="9 10" id="KW-0998">Cell outer membrane</keyword>
<dbReference type="Proteomes" id="UP000316775">
    <property type="component" value="Unassembled WGS sequence"/>
</dbReference>
<evidence type="ECO:0000256" key="8">
    <source>
        <dbReference type="ARBA" id="ARBA00023170"/>
    </source>
</evidence>
<dbReference type="Pfam" id="PF00593">
    <property type="entry name" value="TonB_dep_Rec_b-barrel"/>
    <property type="match status" value="1"/>
</dbReference>
<feature type="domain" description="TonB-dependent receptor-like beta-barrel" evidence="13">
    <location>
        <begin position="411"/>
        <end position="1000"/>
    </location>
</feature>
<dbReference type="Gene3D" id="2.60.40.1120">
    <property type="entry name" value="Carboxypeptidase-like, regulatory domain"/>
    <property type="match status" value="1"/>
</dbReference>
<keyword evidence="12" id="KW-1133">Transmembrane helix</keyword>
<comment type="subcellular location">
    <subcellularLocation>
        <location evidence="1 10">Cell outer membrane</location>
        <topology evidence="1 10">Multi-pass membrane protein</topology>
    </subcellularLocation>
</comment>
<dbReference type="SUPFAM" id="SSF56935">
    <property type="entry name" value="Porins"/>
    <property type="match status" value="1"/>
</dbReference>
<dbReference type="InterPro" id="IPR012910">
    <property type="entry name" value="Plug_dom"/>
</dbReference>
<dbReference type="NCBIfam" id="TIGR04056">
    <property type="entry name" value="OMP_RagA_SusC"/>
    <property type="match status" value="1"/>
</dbReference>
<accession>A0A4Y4B0D0</accession>
<dbReference type="PANTHER" id="PTHR30069">
    <property type="entry name" value="TONB-DEPENDENT OUTER MEMBRANE RECEPTOR"/>
    <property type="match status" value="1"/>
</dbReference>
<dbReference type="GO" id="GO:0044718">
    <property type="term" value="P:siderophore transmembrane transport"/>
    <property type="evidence" value="ECO:0007669"/>
    <property type="project" value="TreeGrafter"/>
</dbReference>
<dbReference type="Gene3D" id="2.170.130.10">
    <property type="entry name" value="TonB-dependent receptor, plug domain"/>
    <property type="match status" value="1"/>
</dbReference>
<dbReference type="NCBIfam" id="TIGR04057">
    <property type="entry name" value="SusC_RagA_signa"/>
    <property type="match status" value="1"/>
</dbReference>
<comment type="caution">
    <text evidence="15">The sequence shown here is derived from an EMBL/GenBank/DDBJ whole genome shotgun (WGS) entry which is preliminary data.</text>
</comment>
<dbReference type="SUPFAM" id="SSF49464">
    <property type="entry name" value="Carboxypeptidase regulatory domain-like"/>
    <property type="match status" value="1"/>
</dbReference>
<dbReference type="GO" id="GO:0009279">
    <property type="term" value="C:cell outer membrane"/>
    <property type="evidence" value="ECO:0007669"/>
    <property type="project" value="UniProtKB-SubCell"/>
</dbReference>
<dbReference type="GO" id="GO:0015344">
    <property type="term" value="F:siderophore uptake transmembrane transporter activity"/>
    <property type="evidence" value="ECO:0007669"/>
    <property type="project" value="TreeGrafter"/>
</dbReference>
<dbReference type="STRING" id="983.SAMN05443543_11164"/>
<dbReference type="InterPro" id="IPR037066">
    <property type="entry name" value="Plug_dom_sf"/>
</dbReference>
<keyword evidence="2 10" id="KW-0813">Transport</keyword>
<dbReference type="AlphaFoldDB" id="A0A4Y4B0D0"/>
<gene>
    <name evidence="15" type="ORF">FFL01_17020</name>
</gene>
<evidence type="ECO:0000256" key="3">
    <source>
        <dbReference type="ARBA" id="ARBA00022452"/>
    </source>
</evidence>
<evidence type="ECO:0000256" key="5">
    <source>
        <dbReference type="ARBA" id="ARBA00022729"/>
    </source>
</evidence>